<keyword evidence="2" id="KW-0472">Membrane</keyword>
<dbReference type="RefSeq" id="WP_067188367.1">
    <property type="nucleotide sequence ID" value="NZ_FUKP01000018.1"/>
</dbReference>
<organism evidence="3 5">
    <name type="scientific">Micrococcus lylae</name>
    <dbReference type="NCBI Taxonomy" id="1273"/>
    <lineage>
        <taxon>Bacteria</taxon>
        <taxon>Bacillati</taxon>
        <taxon>Actinomycetota</taxon>
        <taxon>Actinomycetes</taxon>
        <taxon>Micrococcales</taxon>
        <taxon>Micrococcaceae</taxon>
        <taxon>Micrococcus</taxon>
    </lineage>
</organism>
<evidence type="ECO:0000256" key="2">
    <source>
        <dbReference type="SAM" id="Phobius"/>
    </source>
</evidence>
<dbReference type="EMBL" id="FUKP01000018">
    <property type="protein sequence ID" value="SJN20168.1"/>
    <property type="molecule type" value="Genomic_DNA"/>
</dbReference>
<keyword evidence="6" id="KW-1185">Reference proteome</keyword>
<dbReference type="AlphaFoldDB" id="A0A1R4IK45"/>
<proteinExistence type="predicted"/>
<evidence type="ECO:0000313" key="4">
    <source>
        <dbReference type="EMBL" id="TFH99412.1"/>
    </source>
</evidence>
<reference evidence="3 5" key="1">
    <citation type="submission" date="2017-02" db="EMBL/GenBank/DDBJ databases">
        <authorList>
            <person name="Peterson S.W."/>
        </authorList>
    </citation>
    <scope>NUCLEOTIDE SEQUENCE [LARGE SCALE GENOMIC DNA]</scope>
    <source>
        <strain evidence="3 5">2B3F</strain>
    </source>
</reference>
<evidence type="ECO:0000313" key="3">
    <source>
        <dbReference type="EMBL" id="SJN20168.1"/>
    </source>
</evidence>
<name>A0A1R4IK45_9MICC</name>
<evidence type="ECO:0000313" key="5">
    <source>
        <dbReference type="Proteomes" id="UP000196230"/>
    </source>
</evidence>
<evidence type="ECO:0000256" key="1">
    <source>
        <dbReference type="SAM" id="MobiDB-lite"/>
    </source>
</evidence>
<dbReference type="Proteomes" id="UP000297477">
    <property type="component" value="Unassembled WGS sequence"/>
</dbReference>
<dbReference type="Proteomes" id="UP000196230">
    <property type="component" value="Unassembled WGS sequence"/>
</dbReference>
<protein>
    <submittedName>
        <fullName evidence="3">Uncharacterized protein</fullName>
    </submittedName>
</protein>
<accession>A0A1R4IK45</accession>
<feature type="compositionally biased region" description="Basic and acidic residues" evidence="1">
    <location>
        <begin position="61"/>
        <end position="75"/>
    </location>
</feature>
<gene>
    <name evidence="4" type="ORF">E4A49_05705</name>
    <name evidence="3" type="ORF">FM125_02965</name>
</gene>
<evidence type="ECO:0000313" key="6">
    <source>
        <dbReference type="Proteomes" id="UP000297477"/>
    </source>
</evidence>
<reference evidence="4 6" key="2">
    <citation type="submission" date="2019-03" db="EMBL/GenBank/DDBJ databases">
        <title>Reclassification of Micrococcus aloeverae and Micrococcus yunnanensis as later heterotypic synonyms of Micrococcus luteus.</title>
        <authorList>
            <person name="Huang C.-H."/>
        </authorList>
    </citation>
    <scope>NUCLEOTIDE SEQUENCE [LARGE SCALE GENOMIC DNA]</scope>
    <source>
        <strain evidence="4 6">BCRC 12151</strain>
    </source>
</reference>
<dbReference type="EMBL" id="SPKT01000009">
    <property type="protein sequence ID" value="TFH99412.1"/>
    <property type="molecule type" value="Genomic_DNA"/>
</dbReference>
<keyword evidence="2" id="KW-0812">Transmembrane</keyword>
<keyword evidence="2" id="KW-1133">Transmembrane helix</keyword>
<feature type="transmembrane region" description="Helical" evidence="2">
    <location>
        <begin position="22"/>
        <end position="43"/>
    </location>
</feature>
<sequence length="75" mass="8055">MASEQLRDDQVPVVPDGPPHRWALLVSLTLLVAALLVAAFAVTKLPQCGETPRISWAPCLDRGDQPRGKDPDSAP</sequence>
<feature type="region of interest" description="Disordered" evidence="1">
    <location>
        <begin position="51"/>
        <end position="75"/>
    </location>
</feature>